<evidence type="ECO:0000313" key="2">
    <source>
        <dbReference type="Proteomes" id="UP000095349"/>
    </source>
</evidence>
<dbReference type="AlphaFoldDB" id="A0A1D8G300"/>
<dbReference type="PATRIC" id="fig|285473.5.peg.2782"/>
<evidence type="ECO:0000313" key="1">
    <source>
        <dbReference type="EMBL" id="AOT59806.1"/>
    </source>
</evidence>
<dbReference type="Proteomes" id="UP000095349">
    <property type="component" value="Chromosome"/>
</dbReference>
<dbReference type="KEGG" id="srn:A4G23_02661"/>
<dbReference type="EMBL" id="CP017316">
    <property type="protein sequence ID" value="AOT59806.1"/>
    <property type="molecule type" value="Genomic_DNA"/>
</dbReference>
<gene>
    <name evidence="1" type="ORF">A4G23_02661</name>
</gene>
<dbReference type="RefSeq" id="WP_069977113.1">
    <property type="nucleotide sequence ID" value="NZ_CP017316.1"/>
</dbReference>
<name>A0A1D8G300_9ACTN</name>
<accession>A0A1D8G300</accession>
<reference evidence="1 2" key="1">
    <citation type="submission" date="2016-09" db="EMBL/GenBank/DDBJ databases">
        <title>Streptomyces rubrolavendulae MJM4426 Genome sequencing and assembly.</title>
        <authorList>
            <person name="Kim J.-G."/>
        </authorList>
    </citation>
    <scope>NUCLEOTIDE SEQUENCE [LARGE SCALE GENOMIC DNA]</scope>
    <source>
        <strain evidence="1 2">MJM4426</strain>
    </source>
</reference>
<dbReference type="OrthoDB" id="4323933at2"/>
<proteinExistence type="predicted"/>
<protein>
    <submittedName>
        <fullName evidence="1">Uncharacterized protein</fullName>
    </submittedName>
</protein>
<organism evidence="1 2">
    <name type="scientific">Streptomyces rubrolavendulae</name>
    <dbReference type="NCBI Taxonomy" id="285473"/>
    <lineage>
        <taxon>Bacteria</taxon>
        <taxon>Bacillati</taxon>
        <taxon>Actinomycetota</taxon>
        <taxon>Actinomycetes</taxon>
        <taxon>Kitasatosporales</taxon>
        <taxon>Streptomycetaceae</taxon>
        <taxon>Streptomyces</taxon>
    </lineage>
</organism>
<dbReference type="GeneID" id="33066752"/>
<sequence>MLLLLELAAHTLTDLVVWVGGKALDRSLSARRVAAFRRGETVRLRCRYRLGAQAPAMRRGTLALSRSGAELRPGGGSAGVRLAGPVSAVSGGGRGGTSLSCTAVPEGGGGTPVEVLLTTWDVELVRLVAGTVSGRR</sequence>
<keyword evidence="2" id="KW-1185">Reference proteome</keyword>